<comment type="caution">
    <text evidence="2">The sequence shown here is derived from an EMBL/GenBank/DDBJ whole genome shotgun (WGS) entry which is preliminary data.</text>
</comment>
<dbReference type="InterPro" id="IPR009069">
    <property type="entry name" value="Cys_alpha_HP_mot_SF"/>
</dbReference>
<evidence type="ECO:0000256" key="1">
    <source>
        <dbReference type="ARBA" id="ARBA00019406"/>
    </source>
</evidence>
<sequence>MLCCMLAEDPLSICIACTLQSCLNKNTYSPEKCDQHLRTLYKCCQSMYKQTEGKGDSSACPMPNVVKRWLKTHGEDVS</sequence>
<evidence type="ECO:0000313" key="3">
    <source>
        <dbReference type="Proteomes" id="UP000639403"/>
    </source>
</evidence>
<dbReference type="SUPFAM" id="SSF47072">
    <property type="entry name" value="Cysteine alpha-hairpin motif"/>
    <property type="match status" value="1"/>
</dbReference>
<name>A0A8H7P010_9APHY</name>
<reference evidence="2" key="2">
    <citation type="journal article" name="Front. Microbiol.">
        <title>Degradative Capacity of Two Strains of Rhodonia placenta: From Phenotype to Genotype.</title>
        <authorList>
            <person name="Kolle M."/>
            <person name="Horta M.A.C."/>
            <person name="Nowrousian M."/>
            <person name="Ohm R.A."/>
            <person name="Benz J.P."/>
            <person name="Pilgard A."/>
        </authorList>
    </citation>
    <scope>NUCLEOTIDE SEQUENCE</scope>
    <source>
        <strain evidence="2">FPRL280</strain>
    </source>
</reference>
<reference evidence="2" key="1">
    <citation type="submission" date="2020-11" db="EMBL/GenBank/DDBJ databases">
        <authorList>
            <person name="Koelle M."/>
            <person name="Horta M.A.C."/>
            <person name="Nowrousian M."/>
            <person name="Ohm R.A."/>
            <person name="Benz P."/>
            <person name="Pilgard A."/>
        </authorList>
    </citation>
    <scope>NUCLEOTIDE SEQUENCE</scope>
    <source>
        <strain evidence="2">FPRL280</strain>
    </source>
</reference>
<dbReference type="AlphaFoldDB" id="A0A8H7P010"/>
<proteinExistence type="predicted"/>
<evidence type="ECO:0000313" key="2">
    <source>
        <dbReference type="EMBL" id="KAF9811737.1"/>
    </source>
</evidence>
<dbReference type="Proteomes" id="UP000639403">
    <property type="component" value="Unassembled WGS sequence"/>
</dbReference>
<protein>
    <recommendedName>
        <fullName evidence="1">Cx9C motif-containing protein 4, mitochondrial</fullName>
    </recommendedName>
</protein>
<organism evidence="2 3">
    <name type="scientific">Rhodonia placenta</name>
    <dbReference type="NCBI Taxonomy" id="104341"/>
    <lineage>
        <taxon>Eukaryota</taxon>
        <taxon>Fungi</taxon>
        <taxon>Dikarya</taxon>
        <taxon>Basidiomycota</taxon>
        <taxon>Agaricomycotina</taxon>
        <taxon>Agaricomycetes</taxon>
        <taxon>Polyporales</taxon>
        <taxon>Adustoporiaceae</taxon>
        <taxon>Rhodonia</taxon>
    </lineage>
</organism>
<dbReference type="InterPro" id="IPR027179">
    <property type="entry name" value="CMC4"/>
</dbReference>
<dbReference type="Gene3D" id="1.10.287.1130">
    <property type="entry name" value="CytochromE C oxidase copper chaperone"/>
    <property type="match status" value="1"/>
</dbReference>
<gene>
    <name evidence="2" type="ORF">IEO21_06460</name>
</gene>
<accession>A0A8H7P010</accession>
<dbReference type="EMBL" id="JADOXO010000145">
    <property type="protein sequence ID" value="KAF9811737.1"/>
    <property type="molecule type" value="Genomic_DNA"/>
</dbReference>
<dbReference type="Pfam" id="PF08991">
    <property type="entry name" value="CMC4"/>
    <property type="match status" value="1"/>
</dbReference>